<evidence type="ECO:0000313" key="1">
    <source>
        <dbReference type="EMBL" id="TWT46495.1"/>
    </source>
</evidence>
<dbReference type="AlphaFoldDB" id="A0A5C5W8I7"/>
<keyword evidence="2" id="KW-1185">Reference proteome</keyword>
<gene>
    <name evidence="1" type="ORF">Pla111_15910</name>
</gene>
<reference evidence="1 2" key="1">
    <citation type="submission" date="2019-02" db="EMBL/GenBank/DDBJ databases">
        <title>Deep-cultivation of Planctomycetes and their phenomic and genomic characterization uncovers novel biology.</title>
        <authorList>
            <person name="Wiegand S."/>
            <person name="Jogler M."/>
            <person name="Boedeker C."/>
            <person name="Pinto D."/>
            <person name="Vollmers J."/>
            <person name="Rivas-Marin E."/>
            <person name="Kohn T."/>
            <person name="Peeters S.H."/>
            <person name="Heuer A."/>
            <person name="Rast P."/>
            <person name="Oberbeckmann S."/>
            <person name="Bunk B."/>
            <person name="Jeske O."/>
            <person name="Meyerdierks A."/>
            <person name="Storesund J.E."/>
            <person name="Kallscheuer N."/>
            <person name="Luecker S."/>
            <person name="Lage O.M."/>
            <person name="Pohl T."/>
            <person name="Merkel B.J."/>
            <person name="Hornburger P."/>
            <person name="Mueller R.-W."/>
            <person name="Bruemmer F."/>
            <person name="Labrenz M."/>
            <person name="Spormann A.M."/>
            <person name="Op Den Camp H."/>
            <person name="Overmann J."/>
            <person name="Amann R."/>
            <person name="Jetten M.S.M."/>
            <person name="Mascher T."/>
            <person name="Medema M.H."/>
            <person name="Devos D.P."/>
            <person name="Kaster A.-K."/>
            <person name="Ovreas L."/>
            <person name="Rohde M."/>
            <person name="Galperin M.Y."/>
            <person name="Jogler C."/>
        </authorList>
    </citation>
    <scope>NUCLEOTIDE SEQUENCE [LARGE SCALE GENOMIC DNA]</scope>
    <source>
        <strain evidence="1 2">Pla111</strain>
    </source>
</reference>
<dbReference type="EMBL" id="SJPH01000003">
    <property type="protein sequence ID" value="TWT46495.1"/>
    <property type="molecule type" value="Genomic_DNA"/>
</dbReference>
<name>A0A5C5W8I7_9BACT</name>
<accession>A0A5C5W8I7</accession>
<organism evidence="1 2">
    <name type="scientific">Botrimarina hoheduenensis</name>
    <dbReference type="NCBI Taxonomy" id="2528000"/>
    <lineage>
        <taxon>Bacteria</taxon>
        <taxon>Pseudomonadati</taxon>
        <taxon>Planctomycetota</taxon>
        <taxon>Planctomycetia</taxon>
        <taxon>Pirellulales</taxon>
        <taxon>Lacipirellulaceae</taxon>
        <taxon>Botrimarina</taxon>
    </lineage>
</organism>
<proteinExistence type="predicted"/>
<dbReference type="Proteomes" id="UP000318995">
    <property type="component" value="Unassembled WGS sequence"/>
</dbReference>
<evidence type="ECO:0000313" key="2">
    <source>
        <dbReference type="Proteomes" id="UP000318995"/>
    </source>
</evidence>
<sequence>MANHMRWRYGDTNPVTHPVQSDVVIEIGDLLYLEGSTVKPASAAADAGTATANQAVFHDAFVGVAMQASPAGRAGSIRIATTGVFEFSGDAAVRPLGQLVGVAENAGGDALEDQKVGTVASVQEAIGRCAQRVDPASSRVLVDVVGTTTRGGPQEVA</sequence>
<comment type="caution">
    <text evidence="1">The sequence shown here is derived from an EMBL/GenBank/DDBJ whole genome shotgun (WGS) entry which is preliminary data.</text>
</comment>
<protein>
    <submittedName>
        <fullName evidence="1">Uncharacterized protein</fullName>
    </submittedName>
</protein>